<gene>
    <name evidence="1" type="ORF">VCHENC02_0616B</name>
</gene>
<proteinExistence type="predicted"/>
<evidence type="ECO:0000313" key="2">
    <source>
        <dbReference type="Proteomes" id="UP000008367"/>
    </source>
</evidence>
<dbReference type="EMBL" id="AJSR01000027">
    <property type="protein sequence ID" value="EKM33995.1"/>
    <property type="molecule type" value="Genomic_DNA"/>
</dbReference>
<accession>A0A454D5R7</accession>
<sequence length="18" mass="2095">VIESWTKTDRTLPCISVF</sequence>
<evidence type="ECO:0000313" key="1">
    <source>
        <dbReference type="EMBL" id="EKM33995.1"/>
    </source>
</evidence>
<feature type="non-terminal residue" evidence="1">
    <location>
        <position position="1"/>
    </location>
</feature>
<dbReference type="AlphaFoldDB" id="A0A454D5R7"/>
<name>A0A454D5R7_VIBHA</name>
<protein>
    <submittedName>
        <fullName evidence="1">Uncharacterized protein</fullName>
    </submittedName>
</protein>
<dbReference type="Proteomes" id="UP000008367">
    <property type="component" value="Unassembled WGS sequence"/>
</dbReference>
<organism evidence="1 2">
    <name type="scientific">Vibrio harveyi</name>
    <name type="common">Beneckea harveyi</name>
    <dbReference type="NCBI Taxonomy" id="669"/>
    <lineage>
        <taxon>Bacteria</taxon>
        <taxon>Pseudomonadati</taxon>
        <taxon>Pseudomonadota</taxon>
        <taxon>Gammaproteobacteria</taxon>
        <taxon>Vibrionales</taxon>
        <taxon>Vibrionaceae</taxon>
        <taxon>Vibrio</taxon>
    </lineage>
</organism>
<comment type="caution">
    <text evidence="1">The sequence shown here is derived from an EMBL/GenBank/DDBJ whole genome shotgun (WGS) entry which is preliminary data.</text>
</comment>
<reference evidence="1 2" key="1">
    <citation type="submission" date="2012-10" db="EMBL/GenBank/DDBJ databases">
        <title>Genome sequence of Vibrio Cholerae HENC-02.</title>
        <authorList>
            <person name="Eppinger M."/>
            <person name="Hasan N.A."/>
            <person name="Sengamalay N."/>
            <person name="Hine E."/>
            <person name="Su Q."/>
            <person name="Daugherty S.C."/>
            <person name="Young S."/>
            <person name="Sadzewicz L."/>
            <person name="Tallon L."/>
            <person name="Cebula T.A."/>
            <person name="Ravel J."/>
            <person name="Colwell R.R."/>
        </authorList>
    </citation>
    <scope>NUCLEOTIDE SEQUENCE [LARGE SCALE GENOMIC DNA]</scope>
    <source>
        <strain evidence="1 2">HENC-02</strain>
    </source>
</reference>